<evidence type="ECO:0000313" key="2">
    <source>
        <dbReference type="Proteomes" id="UP001064048"/>
    </source>
</evidence>
<organism evidence="1 2">
    <name type="scientific">Choristoneura fumiferana</name>
    <name type="common">Spruce budworm moth</name>
    <name type="synonym">Archips fumiferana</name>
    <dbReference type="NCBI Taxonomy" id="7141"/>
    <lineage>
        <taxon>Eukaryota</taxon>
        <taxon>Metazoa</taxon>
        <taxon>Ecdysozoa</taxon>
        <taxon>Arthropoda</taxon>
        <taxon>Hexapoda</taxon>
        <taxon>Insecta</taxon>
        <taxon>Pterygota</taxon>
        <taxon>Neoptera</taxon>
        <taxon>Endopterygota</taxon>
        <taxon>Lepidoptera</taxon>
        <taxon>Glossata</taxon>
        <taxon>Ditrysia</taxon>
        <taxon>Tortricoidea</taxon>
        <taxon>Tortricidae</taxon>
        <taxon>Tortricinae</taxon>
        <taxon>Choristoneura</taxon>
    </lineage>
</organism>
<reference evidence="1 2" key="1">
    <citation type="journal article" date="2022" name="Genome Biol. Evol.">
        <title>The Spruce Budworm Genome: Reconstructing the Evolutionary History of Antifreeze Proteins.</title>
        <authorList>
            <person name="Beliveau C."/>
            <person name="Gagne P."/>
            <person name="Picq S."/>
            <person name="Vernygora O."/>
            <person name="Keeling C.I."/>
            <person name="Pinkney K."/>
            <person name="Doucet D."/>
            <person name="Wen F."/>
            <person name="Johnston J.S."/>
            <person name="Maaroufi H."/>
            <person name="Boyle B."/>
            <person name="Laroche J."/>
            <person name="Dewar K."/>
            <person name="Juretic N."/>
            <person name="Blackburn G."/>
            <person name="Nisole A."/>
            <person name="Brunet B."/>
            <person name="Brandao M."/>
            <person name="Lumley L."/>
            <person name="Duan J."/>
            <person name="Quan G."/>
            <person name="Lucarotti C.J."/>
            <person name="Roe A.D."/>
            <person name="Sperling F.A.H."/>
            <person name="Levesque R.C."/>
            <person name="Cusson M."/>
        </authorList>
    </citation>
    <scope>NUCLEOTIDE SEQUENCE [LARGE SCALE GENOMIC DNA]</scope>
    <source>
        <strain evidence="1">Glfc:IPQL:Cfum</strain>
    </source>
</reference>
<comment type="caution">
    <text evidence="1">The sequence shown here is derived from an EMBL/GenBank/DDBJ whole genome shotgun (WGS) entry which is preliminary data.</text>
</comment>
<evidence type="ECO:0000313" key="1">
    <source>
        <dbReference type="EMBL" id="KAI8426976.1"/>
    </source>
</evidence>
<name>A0ACC0JSI4_CHOFU</name>
<dbReference type="Proteomes" id="UP001064048">
    <property type="component" value="Chromosome 26"/>
</dbReference>
<sequence length="66" mass="6600">MANGFKSVGCLLEEPVIYVYFPGAGCVDAGAGGQGCARAVTPPVQYGCVQQRPAARVADIGGARGA</sequence>
<proteinExistence type="predicted"/>
<keyword evidence="2" id="KW-1185">Reference proteome</keyword>
<protein>
    <submittedName>
        <fullName evidence="1">Uncharacterized protein</fullName>
    </submittedName>
</protein>
<dbReference type="EMBL" id="CM046126">
    <property type="protein sequence ID" value="KAI8426976.1"/>
    <property type="molecule type" value="Genomic_DNA"/>
</dbReference>
<accession>A0ACC0JSI4</accession>
<gene>
    <name evidence="1" type="ORF">MSG28_014633</name>
</gene>